<name>A0A540NIW6_MALBA</name>
<evidence type="ECO:0000313" key="1">
    <source>
        <dbReference type="EMBL" id="TQE10998.1"/>
    </source>
</evidence>
<protein>
    <submittedName>
        <fullName evidence="1">Uncharacterized protein</fullName>
    </submittedName>
</protein>
<dbReference type="Proteomes" id="UP000315295">
    <property type="component" value="Unassembled WGS sequence"/>
</dbReference>
<proteinExistence type="predicted"/>
<comment type="caution">
    <text evidence="1">The sequence shown here is derived from an EMBL/GenBank/DDBJ whole genome shotgun (WGS) entry which is preliminary data.</text>
</comment>
<organism evidence="1 2">
    <name type="scientific">Malus baccata</name>
    <name type="common">Siberian crab apple</name>
    <name type="synonym">Pyrus baccata</name>
    <dbReference type="NCBI Taxonomy" id="106549"/>
    <lineage>
        <taxon>Eukaryota</taxon>
        <taxon>Viridiplantae</taxon>
        <taxon>Streptophyta</taxon>
        <taxon>Embryophyta</taxon>
        <taxon>Tracheophyta</taxon>
        <taxon>Spermatophyta</taxon>
        <taxon>Magnoliopsida</taxon>
        <taxon>eudicotyledons</taxon>
        <taxon>Gunneridae</taxon>
        <taxon>Pentapetalae</taxon>
        <taxon>rosids</taxon>
        <taxon>fabids</taxon>
        <taxon>Rosales</taxon>
        <taxon>Rosaceae</taxon>
        <taxon>Amygdaloideae</taxon>
        <taxon>Maleae</taxon>
        <taxon>Malus</taxon>
    </lineage>
</organism>
<evidence type="ECO:0000313" key="2">
    <source>
        <dbReference type="Proteomes" id="UP000315295"/>
    </source>
</evidence>
<dbReference type="EMBL" id="VIEB01000034">
    <property type="protein sequence ID" value="TQE10998.1"/>
    <property type="molecule type" value="Genomic_DNA"/>
</dbReference>
<gene>
    <name evidence="1" type="ORF">C1H46_003413</name>
</gene>
<dbReference type="AlphaFoldDB" id="A0A540NIW6"/>
<keyword evidence="2" id="KW-1185">Reference proteome</keyword>
<reference evidence="1 2" key="1">
    <citation type="journal article" date="2019" name="G3 (Bethesda)">
        <title>Sequencing of a Wild Apple (Malus baccata) Genome Unravels the Differences Between Cultivated and Wild Apple Species Regarding Disease Resistance and Cold Tolerance.</title>
        <authorList>
            <person name="Chen X."/>
        </authorList>
    </citation>
    <scope>NUCLEOTIDE SEQUENCE [LARGE SCALE GENOMIC DNA]</scope>
    <source>
        <strain evidence="2">cv. Shandingzi</strain>
        <tissue evidence="1">Leaves</tissue>
    </source>
</reference>
<sequence length="58" mass="6640">MFQKQWSKAPIYRAKAGSNFLLIGGLAAIQWWHARCQPNKDTMIRGSHLRLIEATSKL</sequence>
<accession>A0A540NIW6</accession>